<keyword evidence="3" id="KW-1185">Reference proteome</keyword>
<dbReference type="Proteomes" id="UP000673691">
    <property type="component" value="Unassembled WGS sequence"/>
</dbReference>
<feature type="compositionally biased region" description="Basic and acidic residues" evidence="1">
    <location>
        <begin position="1"/>
        <end position="14"/>
    </location>
</feature>
<name>A0A8H7ZRB4_9FUNG</name>
<dbReference type="EMBL" id="JAEFCI010009494">
    <property type="protein sequence ID" value="KAG5457774.1"/>
    <property type="molecule type" value="Genomic_DNA"/>
</dbReference>
<feature type="region of interest" description="Disordered" evidence="1">
    <location>
        <begin position="107"/>
        <end position="206"/>
    </location>
</feature>
<accession>A0A8H7ZRB4</accession>
<protein>
    <submittedName>
        <fullName evidence="2">Uncharacterized protein</fullName>
    </submittedName>
</protein>
<feature type="compositionally biased region" description="Basic and acidic residues" evidence="1">
    <location>
        <begin position="134"/>
        <end position="145"/>
    </location>
</feature>
<feature type="region of interest" description="Disordered" evidence="1">
    <location>
        <begin position="1"/>
        <end position="74"/>
    </location>
</feature>
<evidence type="ECO:0000313" key="2">
    <source>
        <dbReference type="EMBL" id="KAG5457774.1"/>
    </source>
</evidence>
<organism evidence="2 3">
    <name type="scientific">Olpidium bornovanus</name>
    <dbReference type="NCBI Taxonomy" id="278681"/>
    <lineage>
        <taxon>Eukaryota</taxon>
        <taxon>Fungi</taxon>
        <taxon>Fungi incertae sedis</taxon>
        <taxon>Olpidiomycota</taxon>
        <taxon>Olpidiomycotina</taxon>
        <taxon>Olpidiomycetes</taxon>
        <taxon>Olpidiales</taxon>
        <taxon>Olpidiaceae</taxon>
        <taxon>Olpidium</taxon>
    </lineage>
</organism>
<proteinExistence type="predicted"/>
<dbReference type="AlphaFoldDB" id="A0A8H7ZRB4"/>
<feature type="compositionally biased region" description="Basic and acidic residues" evidence="1">
    <location>
        <begin position="153"/>
        <end position="163"/>
    </location>
</feature>
<feature type="non-terminal residue" evidence="2">
    <location>
        <position position="1"/>
    </location>
</feature>
<evidence type="ECO:0000256" key="1">
    <source>
        <dbReference type="SAM" id="MobiDB-lite"/>
    </source>
</evidence>
<evidence type="ECO:0000313" key="3">
    <source>
        <dbReference type="Proteomes" id="UP000673691"/>
    </source>
</evidence>
<sequence>AHCGKSSDRAERPGRRPPRLASALGRIPPRSPPSARQSCSGAAGAADHLRPLRAPRSPSFNRRDGSQVQVVSEPRLHLRCRRPCAVVVVVVVEGSVGPEAERALRRRRRRGFPPAADSGALGEPEGPGVRTACRRSEQALRHRQEAPAARSVRFFEGEGDHAGRGHPRAARSPEVSRRVPAADQKAFARGPRRRGGEALFRSHRQGDRIHHTVPVCRKKQRSVFSVGFSAMDSDCADSGSPPFS</sequence>
<reference evidence="2 3" key="1">
    <citation type="journal article" name="Sci. Rep.">
        <title>Genome-scale phylogenetic analyses confirm Olpidium as the closest living zoosporic fungus to the non-flagellated, terrestrial fungi.</title>
        <authorList>
            <person name="Chang Y."/>
            <person name="Rochon D."/>
            <person name="Sekimoto S."/>
            <person name="Wang Y."/>
            <person name="Chovatia M."/>
            <person name="Sandor L."/>
            <person name="Salamov A."/>
            <person name="Grigoriev I.V."/>
            <person name="Stajich J.E."/>
            <person name="Spatafora J.W."/>
        </authorList>
    </citation>
    <scope>NUCLEOTIDE SEQUENCE [LARGE SCALE GENOMIC DNA]</scope>
    <source>
        <strain evidence="2">S191</strain>
    </source>
</reference>
<gene>
    <name evidence="2" type="ORF">BJ554DRAFT_2133</name>
</gene>
<comment type="caution">
    <text evidence="2">The sequence shown here is derived from an EMBL/GenBank/DDBJ whole genome shotgun (WGS) entry which is preliminary data.</text>
</comment>